<evidence type="ECO:0000313" key="4">
    <source>
        <dbReference type="Proteomes" id="UP000006727"/>
    </source>
</evidence>
<dbReference type="InParanoid" id="A0A2K1KWC9"/>
<name>A0A2K1KWC9_PHYPA</name>
<feature type="region of interest" description="Disordered" evidence="1">
    <location>
        <begin position="25"/>
        <end position="47"/>
    </location>
</feature>
<evidence type="ECO:0000256" key="1">
    <source>
        <dbReference type="SAM" id="MobiDB-lite"/>
    </source>
</evidence>
<reference evidence="3" key="3">
    <citation type="submission" date="2020-12" db="UniProtKB">
        <authorList>
            <consortium name="EnsemblPlants"/>
        </authorList>
    </citation>
    <scope>IDENTIFICATION</scope>
</reference>
<dbReference type="Proteomes" id="UP000006727">
    <property type="component" value="Chromosome 3"/>
</dbReference>
<evidence type="ECO:0000313" key="2">
    <source>
        <dbReference type="EMBL" id="PNR58078.1"/>
    </source>
</evidence>
<evidence type="ECO:0000313" key="3">
    <source>
        <dbReference type="EnsemblPlants" id="PAC:32942404.CDS.1"/>
    </source>
</evidence>
<keyword evidence="4" id="KW-1185">Reference proteome</keyword>
<accession>A0A2K1KWC9</accession>
<reference evidence="2 4" key="1">
    <citation type="journal article" date="2008" name="Science">
        <title>The Physcomitrella genome reveals evolutionary insights into the conquest of land by plants.</title>
        <authorList>
            <person name="Rensing S."/>
            <person name="Lang D."/>
            <person name="Zimmer A."/>
            <person name="Terry A."/>
            <person name="Salamov A."/>
            <person name="Shapiro H."/>
            <person name="Nishiyama T."/>
            <person name="Perroud P.-F."/>
            <person name="Lindquist E."/>
            <person name="Kamisugi Y."/>
            <person name="Tanahashi T."/>
            <person name="Sakakibara K."/>
            <person name="Fujita T."/>
            <person name="Oishi K."/>
            <person name="Shin-I T."/>
            <person name="Kuroki Y."/>
            <person name="Toyoda A."/>
            <person name="Suzuki Y."/>
            <person name="Hashimoto A."/>
            <person name="Yamaguchi K."/>
            <person name="Sugano A."/>
            <person name="Kohara Y."/>
            <person name="Fujiyama A."/>
            <person name="Anterola A."/>
            <person name="Aoki S."/>
            <person name="Ashton N."/>
            <person name="Barbazuk W.B."/>
            <person name="Barker E."/>
            <person name="Bennetzen J."/>
            <person name="Bezanilla M."/>
            <person name="Blankenship R."/>
            <person name="Cho S.H."/>
            <person name="Dutcher S."/>
            <person name="Estelle M."/>
            <person name="Fawcett J.A."/>
            <person name="Gundlach H."/>
            <person name="Hanada K."/>
            <person name="Heyl A."/>
            <person name="Hicks K.A."/>
            <person name="Hugh J."/>
            <person name="Lohr M."/>
            <person name="Mayer K."/>
            <person name="Melkozernov A."/>
            <person name="Murata T."/>
            <person name="Nelson D."/>
            <person name="Pils B."/>
            <person name="Prigge M."/>
            <person name="Reiss B."/>
            <person name="Renner T."/>
            <person name="Rombauts S."/>
            <person name="Rushton P."/>
            <person name="Sanderfoot A."/>
            <person name="Schween G."/>
            <person name="Shiu S.-H."/>
            <person name="Stueber K."/>
            <person name="Theodoulou F.L."/>
            <person name="Tu H."/>
            <person name="Van de Peer Y."/>
            <person name="Verrier P.J."/>
            <person name="Waters E."/>
            <person name="Wood A."/>
            <person name="Yang L."/>
            <person name="Cove D."/>
            <person name="Cuming A."/>
            <person name="Hasebe M."/>
            <person name="Lucas S."/>
            <person name="Mishler D.B."/>
            <person name="Reski R."/>
            <person name="Grigoriev I."/>
            <person name="Quatrano R.S."/>
            <person name="Boore J.L."/>
        </authorList>
    </citation>
    <scope>NUCLEOTIDE SEQUENCE [LARGE SCALE GENOMIC DNA]</scope>
    <source>
        <strain evidence="3 4">cv. Gransden 2004</strain>
    </source>
</reference>
<sequence>MKGVLKVTKSISKTSFHQNASLSNGKLFPRVQHPSNKLVPSSMESQHPPPFSFPFLSWNLPTKPNQTSQDTQVSPTPTWLLMHLYHVSTTHSRDLRENC</sequence>
<organism evidence="2">
    <name type="scientific">Physcomitrium patens</name>
    <name type="common">Spreading-leaved earth moss</name>
    <name type="synonym">Physcomitrella patens</name>
    <dbReference type="NCBI Taxonomy" id="3218"/>
    <lineage>
        <taxon>Eukaryota</taxon>
        <taxon>Viridiplantae</taxon>
        <taxon>Streptophyta</taxon>
        <taxon>Embryophyta</taxon>
        <taxon>Bryophyta</taxon>
        <taxon>Bryophytina</taxon>
        <taxon>Bryopsida</taxon>
        <taxon>Funariidae</taxon>
        <taxon>Funariales</taxon>
        <taxon>Funariaceae</taxon>
        <taxon>Physcomitrium</taxon>
    </lineage>
</organism>
<dbReference type="EnsemblPlants" id="Pp3c3_28110V3.1">
    <property type="protein sequence ID" value="PAC:32942404.CDS.1"/>
    <property type="gene ID" value="Pp3c3_28110"/>
</dbReference>
<proteinExistence type="predicted"/>
<dbReference type="Gramene" id="Pp3c3_28110V3.1">
    <property type="protein sequence ID" value="PAC:32942404.CDS.1"/>
    <property type="gene ID" value="Pp3c3_28110"/>
</dbReference>
<feature type="compositionally biased region" description="Polar residues" evidence="1">
    <location>
        <begin position="33"/>
        <end position="45"/>
    </location>
</feature>
<gene>
    <name evidence="2" type="ORF">PHYPA_005073</name>
</gene>
<reference evidence="2 4" key="2">
    <citation type="journal article" date="2018" name="Plant J.">
        <title>The Physcomitrella patens chromosome-scale assembly reveals moss genome structure and evolution.</title>
        <authorList>
            <person name="Lang D."/>
            <person name="Ullrich K.K."/>
            <person name="Murat F."/>
            <person name="Fuchs J."/>
            <person name="Jenkins J."/>
            <person name="Haas F.B."/>
            <person name="Piednoel M."/>
            <person name="Gundlach H."/>
            <person name="Van Bel M."/>
            <person name="Meyberg R."/>
            <person name="Vives C."/>
            <person name="Morata J."/>
            <person name="Symeonidi A."/>
            <person name="Hiss M."/>
            <person name="Muchero W."/>
            <person name="Kamisugi Y."/>
            <person name="Saleh O."/>
            <person name="Blanc G."/>
            <person name="Decker E.L."/>
            <person name="van Gessel N."/>
            <person name="Grimwood J."/>
            <person name="Hayes R.D."/>
            <person name="Graham S.W."/>
            <person name="Gunter L.E."/>
            <person name="McDaniel S.F."/>
            <person name="Hoernstein S.N.W."/>
            <person name="Larsson A."/>
            <person name="Li F.W."/>
            <person name="Perroud P.F."/>
            <person name="Phillips J."/>
            <person name="Ranjan P."/>
            <person name="Rokshar D.S."/>
            <person name="Rothfels C.J."/>
            <person name="Schneider L."/>
            <person name="Shu S."/>
            <person name="Stevenson D.W."/>
            <person name="Thummler F."/>
            <person name="Tillich M."/>
            <person name="Villarreal Aguilar J.C."/>
            <person name="Widiez T."/>
            <person name="Wong G.K."/>
            <person name="Wymore A."/>
            <person name="Zhang Y."/>
            <person name="Zimmer A.D."/>
            <person name="Quatrano R.S."/>
            <person name="Mayer K.F.X."/>
            <person name="Goodstein D."/>
            <person name="Casacuberta J.M."/>
            <person name="Vandepoele K."/>
            <person name="Reski R."/>
            <person name="Cuming A.C."/>
            <person name="Tuskan G.A."/>
            <person name="Maumus F."/>
            <person name="Salse J."/>
            <person name="Schmutz J."/>
            <person name="Rensing S.A."/>
        </authorList>
    </citation>
    <scope>NUCLEOTIDE SEQUENCE [LARGE SCALE GENOMIC DNA]</scope>
    <source>
        <strain evidence="3 4">cv. Gransden 2004</strain>
    </source>
</reference>
<dbReference type="EMBL" id="ABEU02000003">
    <property type="protein sequence ID" value="PNR58078.1"/>
    <property type="molecule type" value="Genomic_DNA"/>
</dbReference>
<protein>
    <submittedName>
        <fullName evidence="2 3">Uncharacterized protein</fullName>
    </submittedName>
</protein>
<dbReference type="AlphaFoldDB" id="A0A2K1KWC9"/>